<dbReference type="AlphaFoldDB" id="A0A1J1LR63"/>
<protein>
    <recommendedName>
        <fullName evidence="1">Peptidase C-terminal archaeal/bacterial domain-containing protein</fullName>
    </recommendedName>
</protein>
<name>A0A1J1LR63_9CYAN</name>
<dbReference type="InterPro" id="IPR028994">
    <property type="entry name" value="Integrin_alpha_N"/>
</dbReference>
<dbReference type="EMBL" id="CZDF01000172">
    <property type="protein sequence ID" value="CUR35045.1"/>
    <property type="molecule type" value="Genomic_DNA"/>
</dbReference>
<accession>A0A1J1LR63</accession>
<dbReference type="Gene3D" id="2.60.120.380">
    <property type="match status" value="1"/>
</dbReference>
<reference evidence="3" key="1">
    <citation type="submission" date="2015-10" db="EMBL/GenBank/DDBJ databases">
        <authorList>
            <person name="Regsiter A."/>
            <person name="william w."/>
        </authorList>
    </citation>
    <scope>NUCLEOTIDE SEQUENCE [LARGE SCALE GENOMIC DNA]</scope>
</reference>
<sequence length="619" mass="67831">MLNNCFEGQQSLFGLGSFLPPPHNNQLFSNPVPQWDIISTSTDPNLIPLVQEAGNLVREQLMDFAISPDYDQITGLAFGENYDPQKANSLKQDLAQGNLSLLPEVQVISSNILGNANGAYASEIDTIFLSDEFIRYHNTQEVAGVLLEEIGHFIDNKINSIDPEGDEGDIFSRLVQYHGLDSADFALLSQEDDTATIVIDGQTIFVEKNDTLATATNLGTLGNASSSQTGWVGGSVPNDYYRFQINRLTKMNLDLVNLQSDVDLKLLDYNGNTIYSSNKAGTSNENIATQIASGTYYIHVKAYSGSSNYKLTITSVPVNPNTDVTGDGKADAIGSNDNGVYIRRSDSTKFLPNEKWTEIGYIGQNGTWFADVTGDGKADAIGSNNDGVYIRRSDGTKFLPNEKWTEIGYRGTYGTFFADVTGDGKADAIGSNNDGVYIRRSNGTKFLPNEKWTEIGYIGTQGTFIGDIRSDSKPLKREEYLTRLYLNSSSGFGGASASRFYEDDLSHGAIDSTDGQGDLKVYSLVGGQIKIIGKDQYGGNYMDVWNPILQRTFRYIHFDSFNPNLKVNSYIAQGDWLGIEGNTGKSYGRHTHVESRLTNGTKENPLITLGIARSKSLLV</sequence>
<dbReference type="Proteomes" id="UP000184315">
    <property type="component" value="Unassembled WGS sequence"/>
</dbReference>
<organism evidence="2 3">
    <name type="scientific">Planktothrix tepida PCC 9214</name>
    <dbReference type="NCBI Taxonomy" id="671072"/>
    <lineage>
        <taxon>Bacteria</taxon>
        <taxon>Bacillati</taxon>
        <taxon>Cyanobacteriota</taxon>
        <taxon>Cyanophyceae</taxon>
        <taxon>Oscillatoriophycideae</taxon>
        <taxon>Oscillatoriales</taxon>
        <taxon>Microcoleaceae</taxon>
        <taxon>Planktothrix</taxon>
    </lineage>
</organism>
<keyword evidence="3" id="KW-1185">Reference proteome</keyword>
<dbReference type="InterPro" id="IPR007280">
    <property type="entry name" value="Peptidase_C_arc/bac"/>
</dbReference>
<dbReference type="InterPro" id="IPR011055">
    <property type="entry name" value="Dup_hybrid_motif"/>
</dbReference>
<feature type="domain" description="Peptidase C-terminal archaeal/bacterial" evidence="1">
    <location>
        <begin position="238"/>
        <end position="301"/>
    </location>
</feature>
<dbReference type="Gene3D" id="2.70.70.10">
    <property type="entry name" value="Glucose Permease (Domain IIA)"/>
    <property type="match status" value="1"/>
</dbReference>
<dbReference type="SUPFAM" id="SSF51261">
    <property type="entry name" value="Duplicated hybrid motif"/>
    <property type="match status" value="1"/>
</dbReference>
<gene>
    <name evidence="2" type="ORF">PL9214650484</name>
</gene>
<evidence type="ECO:0000313" key="3">
    <source>
        <dbReference type="Proteomes" id="UP000184315"/>
    </source>
</evidence>
<dbReference type="STRING" id="671072.PL9214650484"/>
<dbReference type="Pfam" id="PF04151">
    <property type="entry name" value="PPC"/>
    <property type="match status" value="1"/>
</dbReference>
<dbReference type="CDD" id="cd12797">
    <property type="entry name" value="M23_peptidase"/>
    <property type="match status" value="1"/>
</dbReference>
<evidence type="ECO:0000313" key="2">
    <source>
        <dbReference type="EMBL" id="CUR35045.1"/>
    </source>
</evidence>
<evidence type="ECO:0000259" key="1">
    <source>
        <dbReference type="Pfam" id="PF04151"/>
    </source>
</evidence>
<dbReference type="SUPFAM" id="SSF89260">
    <property type="entry name" value="Collagen-binding domain"/>
    <property type="match status" value="1"/>
</dbReference>
<proteinExistence type="predicted"/>
<dbReference type="SUPFAM" id="SSF69318">
    <property type="entry name" value="Integrin alpha N-terminal domain"/>
    <property type="match status" value="1"/>
</dbReference>
<dbReference type="RefSeq" id="WP_072721958.1">
    <property type="nucleotide sequence ID" value="NZ_LN889813.1"/>
</dbReference>